<dbReference type="EMBL" id="CAXAMN010014247">
    <property type="protein sequence ID" value="CAK9042866.1"/>
    <property type="molecule type" value="Genomic_DNA"/>
</dbReference>
<dbReference type="Proteomes" id="UP001642484">
    <property type="component" value="Unassembled WGS sequence"/>
</dbReference>
<dbReference type="PANTHER" id="PTHR12083">
    <property type="entry name" value="BIFUNCTIONAL POLYNUCLEOTIDE PHOSPHATASE/KINASE"/>
    <property type="match status" value="1"/>
</dbReference>
<dbReference type="InterPro" id="IPR013954">
    <property type="entry name" value="PNK3P"/>
</dbReference>
<dbReference type="InterPro" id="IPR006549">
    <property type="entry name" value="HAD-SF_hydro_IIIA"/>
</dbReference>
<reference evidence="2 3" key="1">
    <citation type="submission" date="2024-02" db="EMBL/GenBank/DDBJ databases">
        <authorList>
            <person name="Chen Y."/>
            <person name="Shah S."/>
            <person name="Dougan E. K."/>
            <person name="Thang M."/>
            <person name="Chan C."/>
        </authorList>
    </citation>
    <scope>NUCLEOTIDE SEQUENCE [LARGE SCALE GENOMIC DNA]</scope>
</reference>
<dbReference type="InterPro" id="IPR023214">
    <property type="entry name" value="HAD_sf"/>
</dbReference>
<protein>
    <submittedName>
        <fullName evidence="2">Uncharacterized protein</fullName>
    </submittedName>
</protein>
<keyword evidence="3" id="KW-1185">Reference proteome</keyword>
<proteinExistence type="predicted"/>
<dbReference type="SUPFAM" id="SSF56784">
    <property type="entry name" value="HAD-like"/>
    <property type="match status" value="1"/>
</dbReference>
<dbReference type="EMBL" id="CAXAMN010014258">
    <property type="protein sequence ID" value="CAK9042883.1"/>
    <property type="molecule type" value="Genomic_DNA"/>
</dbReference>
<dbReference type="PANTHER" id="PTHR12083:SF9">
    <property type="entry name" value="BIFUNCTIONAL POLYNUCLEOTIDE PHOSPHATASE_KINASE"/>
    <property type="match status" value="1"/>
</dbReference>
<dbReference type="InterPro" id="IPR036412">
    <property type="entry name" value="HAD-like_sf"/>
</dbReference>
<evidence type="ECO:0000313" key="1">
    <source>
        <dbReference type="EMBL" id="CAK9042866.1"/>
    </source>
</evidence>
<accession>A0ABP0LUI9</accession>
<organism evidence="2 3">
    <name type="scientific">Durusdinium trenchii</name>
    <dbReference type="NCBI Taxonomy" id="1381693"/>
    <lineage>
        <taxon>Eukaryota</taxon>
        <taxon>Sar</taxon>
        <taxon>Alveolata</taxon>
        <taxon>Dinophyceae</taxon>
        <taxon>Suessiales</taxon>
        <taxon>Symbiodiniaceae</taxon>
        <taxon>Durusdinium</taxon>
    </lineage>
</organism>
<comment type="caution">
    <text evidence="2">The sequence shown here is derived from an EMBL/GenBank/DDBJ whole genome shotgun (WGS) entry which is preliminary data.</text>
</comment>
<dbReference type="NCBIfam" id="TIGR01662">
    <property type="entry name" value="HAD-SF-IIIA"/>
    <property type="match status" value="1"/>
</dbReference>
<evidence type="ECO:0000313" key="3">
    <source>
        <dbReference type="Proteomes" id="UP001642484"/>
    </source>
</evidence>
<sequence length="236" mass="26982">MSRLARSQQALKLFSEVDLPHPWCRQGWCLYRCTAARAVKVAAFDFDKTLYFGGPSWKLTSAQIPKRLQQLQQFGYTVVIFSNQQGPGRQTSSERMQLEVAKLLSNFEDFYDFVRVDLQIFVSTARGDIGDPFRKPNTGMWKLFRSLCCGCLSGQPLALFSNHVEVFLEQHLSSPERPRQSFYVGNSAGRKGDASDVDMKFAQNAELIFYTPEEFLGWCDSIPRKTQVAENMRKHV</sequence>
<evidence type="ECO:0000313" key="2">
    <source>
        <dbReference type="EMBL" id="CAK9042883.1"/>
    </source>
</evidence>
<gene>
    <name evidence="1" type="ORF">CCMP2556_LOCUS22752</name>
    <name evidence="2" type="ORF">CCMP2556_LOCUS22758</name>
</gene>
<dbReference type="Gene3D" id="3.40.50.1000">
    <property type="entry name" value="HAD superfamily/HAD-like"/>
    <property type="match status" value="1"/>
</dbReference>
<dbReference type="Pfam" id="PF08645">
    <property type="entry name" value="PNK3P"/>
    <property type="match status" value="2"/>
</dbReference>
<name>A0ABP0LUI9_9DINO</name>